<dbReference type="PANTHER" id="PTHR46303">
    <property type="entry name" value="VWFC DOMAIN-CONTAINING PROTEIN"/>
    <property type="match status" value="1"/>
</dbReference>
<dbReference type="FunFam" id="2.10.70.10:FF:000005">
    <property type="entry name" value="Chordin-like 1, isoform CRA_c"/>
    <property type="match status" value="1"/>
</dbReference>
<dbReference type="OrthoDB" id="8173378at2759"/>
<evidence type="ECO:0000256" key="7">
    <source>
        <dbReference type="SAM" id="MobiDB-lite"/>
    </source>
</evidence>
<dbReference type="GO" id="GO:0030154">
    <property type="term" value="P:cell differentiation"/>
    <property type="evidence" value="ECO:0000318"/>
    <property type="project" value="GO_Central"/>
</dbReference>
<evidence type="ECO:0000256" key="4">
    <source>
        <dbReference type="ARBA" id="ARBA00022729"/>
    </source>
</evidence>
<dbReference type="Pfam" id="PF19548">
    <property type="entry name" value="CHRDL_1_2_C"/>
    <property type="match status" value="1"/>
</dbReference>
<dbReference type="PROSITE" id="PS01208">
    <property type="entry name" value="VWFC_1"/>
    <property type="match status" value="1"/>
</dbReference>
<reference evidence="10" key="2">
    <citation type="submission" date="2025-08" db="UniProtKB">
        <authorList>
            <consortium name="RefSeq"/>
        </authorList>
    </citation>
    <scope>IDENTIFICATION</scope>
    <source>
        <strain evidence="10">J_2021</strain>
        <tissue evidence="10">Erythrocytes</tissue>
    </source>
</reference>
<evidence type="ECO:0000259" key="8">
    <source>
        <dbReference type="PROSITE" id="PS50184"/>
    </source>
</evidence>
<proteinExistence type="predicted"/>
<keyword evidence="6" id="KW-0325">Glycoprotein</keyword>
<dbReference type="SUPFAM" id="SSF57603">
    <property type="entry name" value="FnI-like domain"/>
    <property type="match status" value="3"/>
</dbReference>
<dbReference type="AlphaFoldDB" id="A0A8J1MHM4"/>
<dbReference type="Pfam" id="PF00093">
    <property type="entry name" value="VWC"/>
    <property type="match status" value="2"/>
</dbReference>
<sequence length="493" mass="55147">MQLLRFMRLKPVGPGLGTKKSAEQTGERGPLRGKIKVMRKGTRYLPAPGPEQPQCEEEPAMDSPGPAGSFYNSPVMFPSSNEEVNAGPDLFCIFHGKRYTPGESWHPYLEPQGVVYCIRCTCTEGGSVNCYRIKCPVLHCVHTVTDPHQCCPRCLEPHSPSGLRAPVKFCQHNGTIYQQGEMFTTHELFPARQSNQCVQCSCSDGQIYCGLVTCQELVCSSTLTVPDSCCPICRDSSFERSVEEEPLQLHRGVRHSHEQCVSDPMSKKSLGATASTIISPSLGFNPRSFKQKGGGGGTTVKILMKEKHKKACVYNGKTYSHGEVWNPVFRTFGAIPCILCSCKDGNQDCQRVICPEEYPCEYPEKVEGKCCKICQDDKVSPTEEVSSSRCVRNPNKILVYMYMSSSSGGQRESVRKIAIEKEASDDVEIYVWKMVKGIFHLIQIKKMAKQDFKQEAEHFRLVTRTSEGQWNIFRPQPPDLNMTEGPEREVENL</sequence>
<name>A0A8J1MHM4_XENLA</name>
<protein>
    <submittedName>
        <fullName evidence="10">Chordin-like protein 2 isoform X1</fullName>
    </submittedName>
</protein>
<dbReference type="Proteomes" id="UP000186698">
    <property type="component" value="Chromosome 2S"/>
</dbReference>
<keyword evidence="5" id="KW-0677">Repeat</keyword>
<dbReference type="Gene3D" id="6.20.200.20">
    <property type="match status" value="1"/>
</dbReference>
<keyword evidence="2" id="KW-0217">Developmental protein</keyword>
<dbReference type="InterPro" id="IPR001007">
    <property type="entry name" value="VWF_dom"/>
</dbReference>
<keyword evidence="3" id="KW-0964">Secreted</keyword>
<feature type="domain" description="VWFC" evidence="8">
    <location>
        <begin position="310"/>
        <end position="375"/>
    </location>
</feature>
<evidence type="ECO:0000256" key="1">
    <source>
        <dbReference type="ARBA" id="ARBA00004613"/>
    </source>
</evidence>
<evidence type="ECO:0000256" key="3">
    <source>
        <dbReference type="ARBA" id="ARBA00022525"/>
    </source>
</evidence>
<dbReference type="RefSeq" id="XP_041440580.1">
    <property type="nucleotide sequence ID" value="XM_041584646.1"/>
</dbReference>
<evidence type="ECO:0000256" key="5">
    <source>
        <dbReference type="ARBA" id="ARBA00022737"/>
    </source>
</evidence>
<evidence type="ECO:0000256" key="2">
    <source>
        <dbReference type="ARBA" id="ARBA00022473"/>
    </source>
</evidence>
<evidence type="ECO:0000313" key="9">
    <source>
        <dbReference type="Proteomes" id="UP000186698"/>
    </source>
</evidence>
<dbReference type="Pfam" id="PF23334">
    <property type="entry name" value="VWC2L_2nd"/>
    <property type="match status" value="1"/>
</dbReference>
<feature type="domain" description="VWFC" evidence="8">
    <location>
        <begin position="92"/>
        <end position="155"/>
    </location>
</feature>
<dbReference type="PROSITE" id="PS50184">
    <property type="entry name" value="VWFC_2"/>
    <property type="match status" value="3"/>
</dbReference>
<dbReference type="CTD" id="108709042"/>
<feature type="region of interest" description="Disordered" evidence="7">
    <location>
        <begin position="46"/>
        <end position="67"/>
    </location>
</feature>
<dbReference type="PANTHER" id="PTHR46303:SF3">
    <property type="entry name" value="CHORDIN-LIKE PROTEIN 2"/>
    <property type="match status" value="1"/>
</dbReference>
<feature type="domain" description="VWFC" evidence="8">
    <location>
        <begin position="168"/>
        <end position="234"/>
    </location>
</feature>
<dbReference type="GO" id="GO:0048731">
    <property type="term" value="P:system development"/>
    <property type="evidence" value="ECO:0007669"/>
    <property type="project" value="UniProtKB-ARBA"/>
</dbReference>
<dbReference type="InterPro" id="IPR045717">
    <property type="entry name" value="CHRDL1/2"/>
</dbReference>
<dbReference type="GO" id="GO:0005615">
    <property type="term" value="C:extracellular space"/>
    <property type="evidence" value="ECO:0007669"/>
    <property type="project" value="TreeGrafter"/>
</dbReference>
<accession>A0A8J1MHM4</accession>
<keyword evidence="9" id="KW-1185">Reference proteome</keyword>
<dbReference type="KEGG" id="xla:108709042"/>
<dbReference type="InterPro" id="IPR045716">
    <property type="entry name" value="CHRDL_1/2_C"/>
</dbReference>
<dbReference type="GO" id="GO:0036122">
    <property type="term" value="F:BMP binding"/>
    <property type="evidence" value="ECO:0000318"/>
    <property type="project" value="GO_Central"/>
</dbReference>
<dbReference type="GeneID" id="108709042"/>
<dbReference type="Gene3D" id="2.10.70.10">
    <property type="entry name" value="Complement Module, domain 1"/>
    <property type="match status" value="2"/>
</dbReference>
<dbReference type="SMART" id="SM00214">
    <property type="entry name" value="VWC"/>
    <property type="match status" value="3"/>
</dbReference>
<comment type="subcellular location">
    <subcellularLocation>
        <location evidence="1">Secreted</location>
    </subcellularLocation>
</comment>
<keyword evidence="4" id="KW-0732">Signal</keyword>
<organism evidence="9 10">
    <name type="scientific">Xenopus laevis</name>
    <name type="common">African clawed frog</name>
    <dbReference type="NCBI Taxonomy" id="8355"/>
    <lineage>
        <taxon>Eukaryota</taxon>
        <taxon>Metazoa</taxon>
        <taxon>Chordata</taxon>
        <taxon>Craniata</taxon>
        <taxon>Vertebrata</taxon>
        <taxon>Euteleostomi</taxon>
        <taxon>Amphibia</taxon>
        <taxon>Batrachia</taxon>
        <taxon>Anura</taxon>
        <taxon>Pipoidea</taxon>
        <taxon>Pipidae</taxon>
        <taxon>Xenopodinae</taxon>
        <taxon>Xenopus</taxon>
        <taxon>Xenopus</taxon>
    </lineage>
</organism>
<gene>
    <name evidence="10" type="primary">LOC108709042</name>
</gene>
<reference evidence="9" key="1">
    <citation type="submission" date="2024-06" db="UniProtKB">
        <authorList>
            <consortium name="RefSeq"/>
        </authorList>
    </citation>
    <scope>NUCLEOTIDE SEQUENCE [LARGE SCALE GENOMIC DNA]</scope>
    <source>
        <strain evidence="9">J_2021</strain>
    </source>
</reference>
<evidence type="ECO:0000313" key="10">
    <source>
        <dbReference type="RefSeq" id="XP_041440580.1"/>
    </source>
</evidence>
<dbReference type="GO" id="GO:0030514">
    <property type="term" value="P:negative regulation of BMP signaling pathway"/>
    <property type="evidence" value="ECO:0000318"/>
    <property type="project" value="GO_Central"/>
</dbReference>
<feature type="region of interest" description="Disordered" evidence="7">
    <location>
        <begin position="472"/>
        <end position="493"/>
    </location>
</feature>
<evidence type="ECO:0000256" key="6">
    <source>
        <dbReference type="ARBA" id="ARBA00023180"/>
    </source>
</evidence>